<evidence type="ECO:0000313" key="4">
    <source>
        <dbReference type="Proteomes" id="UP001152320"/>
    </source>
</evidence>
<evidence type="ECO:0000259" key="2">
    <source>
        <dbReference type="SMART" id="SM00482"/>
    </source>
</evidence>
<dbReference type="Gene3D" id="1.10.150.20">
    <property type="entry name" value="5' to 3' exonuclease, C-terminal subdomain"/>
    <property type="match status" value="1"/>
</dbReference>
<dbReference type="PRINTS" id="PR00868">
    <property type="entry name" value="DNAPOLI"/>
</dbReference>
<evidence type="ECO:0000313" key="3">
    <source>
        <dbReference type="EMBL" id="KAJ8025436.1"/>
    </source>
</evidence>
<gene>
    <name evidence="3" type="ORF">HOLleu_32987</name>
</gene>
<dbReference type="PANTHER" id="PTHR10133">
    <property type="entry name" value="DNA POLYMERASE I"/>
    <property type="match status" value="1"/>
</dbReference>
<keyword evidence="1" id="KW-0235">DNA replication</keyword>
<organism evidence="3 4">
    <name type="scientific">Holothuria leucospilota</name>
    <name type="common">Black long sea cucumber</name>
    <name type="synonym">Mertensiothuria leucospilota</name>
    <dbReference type="NCBI Taxonomy" id="206669"/>
    <lineage>
        <taxon>Eukaryota</taxon>
        <taxon>Metazoa</taxon>
        <taxon>Echinodermata</taxon>
        <taxon>Eleutherozoa</taxon>
        <taxon>Echinozoa</taxon>
        <taxon>Holothuroidea</taxon>
        <taxon>Aspidochirotacea</taxon>
        <taxon>Aspidochirotida</taxon>
        <taxon>Holothuriidae</taxon>
        <taxon>Holothuria</taxon>
    </lineage>
</organism>
<dbReference type="GO" id="GO:0006302">
    <property type="term" value="P:double-strand break repair"/>
    <property type="evidence" value="ECO:0007669"/>
    <property type="project" value="TreeGrafter"/>
</dbReference>
<reference evidence="3" key="1">
    <citation type="submission" date="2021-10" db="EMBL/GenBank/DDBJ databases">
        <title>Tropical sea cucumber genome reveals ecological adaptation and Cuvierian tubules defense mechanism.</title>
        <authorList>
            <person name="Chen T."/>
        </authorList>
    </citation>
    <scope>NUCLEOTIDE SEQUENCE</scope>
    <source>
        <strain evidence="3">Nanhai2018</strain>
        <tissue evidence="3">Muscle</tissue>
    </source>
</reference>
<dbReference type="GO" id="GO:0006261">
    <property type="term" value="P:DNA-templated DNA replication"/>
    <property type="evidence" value="ECO:0007669"/>
    <property type="project" value="InterPro"/>
</dbReference>
<accession>A0A9Q0YPP9</accession>
<dbReference type="Proteomes" id="UP001152320">
    <property type="component" value="Chromosome 17"/>
</dbReference>
<dbReference type="InterPro" id="IPR001098">
    <property type="entry name" value="DNA-dir_DNA_pol_A_palm_dom"/>
</dbReference>
<dbReference type="PANTHER" id="PTHR10133:SF27">
    <property type="entry name" value="DNA POLYMERASE NU"/>
    <property type="match status" value="1"/>
</dbReference>
<evidence type="ECO:0000256" key="1">
    <source>
        <dbReference type="ARBA" id="ARBA00022705"/>
    </source>
</evidence>
<keyword evidence="4" id="KW-1185">Reference proteome</keyword>
<feature type="domain" description="DNA-directed DNA polymerase family A palm" evidence="2">
    <location>
        <begin position="1"/>
        <end position="164"/>
    </location>
</feature>
<dbReference type="EMBL" id="JAIZAY010000017">
    <property type="protein sequence ID" value="KAJ8025436.1"/>
    <property type="molecule type" value="Genomic_DNA"/>
</dbReference>
<sequence>MFVLSLSHSLDFQSIELRILAHFSQDELLLKIFCDEDQSDIFVQIACQWMGLSADEVTDEKREKTKRIVYSVVYGAGSEKIAETLGVTQEKARAFTKSFLDKFPGIKLFTQTCISQCRKQGFVTSLLQRRRIIKNTCSGNIQQRLHAERQAVNFVIQGNMITLL</sequence>
<dbReference type="InterPro" id="IPR002298">
    <property type="entry name" value="DNA_polymerase_A"/>
</dbReference>
<dbReference type="FunFam" id="1.10.150.20:FF:000002">
    <property type="entry name" value="DNA polymerase I"/>
    <property type="match status" value="1"/>
</dbReference>
<dbReference type="GO" id="GO:0003887">
    <property type="term" value="F:DNA-directed DNA polymerase activity"/>
    <property type="evidence" value="ECO:0007669"/>
    <property type="project" value="InterPro"/>
</dbReference>
<proteinExistence type="predicted"/>
<dbReference type="AlphaFoldDB" id="A0A9Q0YPP9"/>
<dbReference type="GO" id="GO:0003677">
    <property type="term" value="F:DNA binding"/>
    <property type="evidence" value="ECO:0007669"/>
    <property type="project" value="InterPro"/>
</dbReference>
<comment type="caution">
    <text evidence="3">The sequence shown here is derived from an EMBL/GenBank/DDBJ whole genome shotgun (WGS) entry which is preliminary data.</text>
</comment>
<dbReference type="SMART" id="SM00482">
    <property type="entry name" value="POLAc"/>
    <property type="match status" value="1"/>
</dbReference>
<dbReference type="InterPro" id="IPR043502">
    <property type="entry name" value="DNA/RNA_pol_sf"/>
</dbReference>
<dbReference type="SUPFAM" id="SSF56672">
    <property type="entry name" value="DNA/RNA polymerases"/>
    <property type="match status" value="1"/>
</dbReference>
<name>A0A9Q0YPP9_HOLLE</name>
<protein>
    <submittedName>
        <fullName evidence="3">DNA polymerase nu</fullName>
    </submittedName>
</protein>
<dbReference type="OrthoDB" id="275278at2759"/>
<dbReference type="Pfam" id="PF00476">
    <property type="entry name" value="DNA_pol_A"/>
    <property type="match status" value="1"/>
</dbReference>